<dbReference type="OrthoDB" id="291015at2"/>
<organism evidence="2 3">
    <name type="scientific">Lignipirellula cremea</name>
    <dbReference type="NCBI Taxonomy" id="2528010"/>
    <lineage>
        <taxon>Bacteria</taxon>
        <taxon>Pseudomonadati</taxon>
        <taxon>Planctomycetota</taxon>
        <taxon>Planctomycetia</taxon>
        <taxon>Pirellulales</taxon>
        <taxon>Pirellulaceae</taxon>
        <taxon>Lignipirellula</taxon>
    </lineage>
</organism>
<keyword evidence="1" id="KW-0472">Membrane</keyword>
<keyword evidence="1" id="KW-0812">Transmembrane</keyword>
<evidence type="ECO:0000313" key="3">
    <source>
        <dbReference type="Proteomes" id="UP000317648"/>
    </source>
</evidence>
<reference evidence="2 3" key="1">
    <citation type="submission" date="2019-02" db="EMBL/GenBank/DDBJ databases">
        <title>Deep-cultivation of Planctomycetes and their phenomic and genomic characterization uncovers novel biology.</title>
        <authorList>
            <person name="Wiegand S."/>
            <person name="Jogler M."/>
            <person name="Boedeker C."/>
            <person name="Pinto D."/>
            <person name="Vollmers J."/>
            <person name="Rivas-Marin E."/>
            <person name="Kohn T."/>
            <person name="Peeters S.H."/>
            <person name="Heuer A."/>
            <person name="Rast P."/>
            <person name="Oberbeckmann S."/>
            <person name="Bunk B."/>
            <person name="Jeske O."/>
            <person name="Meyerdierks A."/>
            <person name="Storesund J.E."/>
            <person name="Kallscheuer N."/>
            <person name="Luecker S."/>
            <person name="Lage O.M."/>
            <person name="Pohl T."/>
            <person name="Merkel B.J."/>
            <person name="Hornburger P."/>
            <person name="Mueller R.-W."/>
            <person name="Bruemmer F."/>
            <person name="Labrenz M."/>
            <person name="Spormann A.M."/>
            <person name="Op den Camp H."/>
            <person name="Overmann J."/>
            <person name="Amann R."/>
            <person name="Jetten M.S.M."/>
            <person name="Mascher T."/>
            <person name="Medema M.H."/>
            <person name="Devos D.P."/>
            <person name="Kaster A.-K."/>
            <person name="Ovreas L."/>
            <person name="Rohde M."/>
            <person name="Galperin M.Y."/>
            <person name="Jogler C."/>
        </authorList>
    </citation>
    <scope>NUCLEOTIDE SEQUENCE [LARGE SCALE GENOMIC DNA]</scope>
    <source>
        <strain evidence="2 3">Pla85_3_4</strain>
    </source>
</reference>
<dbReference type="Proteomes" id="UP000317648">
    <property type="component" value="Chromosome"/>
</dbReference>
<name>A0A518DNU3_9BACT</name>
<evidence type="ECO:0000256" key="1">
    <source>
        <dbReference type="SAM" id="Phobius"/>
    </source>
</evidence>
<dbReference type="InterPro" id="IPR036671">
    <property type="entry name" value="DPH_MB_sf"/>
</dbReference>
<keyword evidence="3" id="KW-1185">Reference proteome</keyword>
<protein>
    <submittedName>
        <fullName evidence="2">Uncharacterized protein</fullName>
    </submittedName>
</protein>
<dbReference type="RefSeq" id="WP_145050374.1">
    <property type="nucleotide sequence ID" value="NZ_CP036433.1"/>
</dbReference>
<gene>
    <name evidence="2" type="ORF">Pla8534_12870</name>
</gene>
<keyword evidence="1" id="KW-1133">Transmembrane helix</keyword>
<accession>A0A518DNU3</accession>
<feature type="transmembrane region" description="Helical" evidence="1">
    <location>
        <begin position="149"/>
        <end position="170"/>
    </location>
</feature>
<evidence type="ECO:0000313" key="2">
    <source>
        <dbReference type="EMBL" id="QDU93507.1"/>
    </source>
</evidence>
<dbReference type="AlphaFoldDB" id="A0A518DNU3"/>
<dbReference type="KEGG" id="lcre:Pla8534_12870"/>
<proteinExistence type="predicted"/>
<dbReference type="EMBL" id="CP036433">
    <property type="protein sequence ID" value="QDU93507.1"/>
    <property type="molecule type" value="Genomic_DNA"/>
</dbReference>
<sequence>MSKYELPCKCGNSFVIEPRQAGQSLVCDACSAAVEVPPLREIRQLRPAADSGDDRSVDNWSRRQAAMFVPALILALVCMSVIGYLGYWKSSLETSRPVLEGQEVLRRTIEKQEPAQLLEIWRSIEHYGLGERLTPAYVEDQQTAFRLNIAMAILSALTLVSLGVCTYACIGQPARPAPPGKTGKPVRQPAAKP</sequence>
<dbReference type="SUPFAM" id="SSF144217">
    <property type="entry name" value="CSL zinc finger"/>
    <property type="match status" value="1"/>
</dbReference>
<feature type="transmembrane region" description="Helical" evidence="1">
    <location>
        <begin position="65"/>
        <end position="87"/>
    </location>
</feature>